<protein>
    <submittedName>
        <fullName evidence="1">Uncharacterized protein</fullName>
    </submittedName>
</protein>
<organism evidence="1 2">
    <name type="scientific">Naganishia adeliensis</name>
    <dbReference type="NCBI Taxonomy" id="92952"/>
    <lineage>
        <taxon>Eukaryota</taxon>
        <taxon>Fungi</taxon>
        <taxon>Dikarya</taxon>
        <taxon>Basidiomycota</taxon>
        <taxon>Agaricomycotina</taxon>
        <taxon>Tremellomycetes</taxon>
        <taxon>Filobasidiales</taxon>
        <taxon>Filobasidiaceae</taxon>
        <taxon>Naganishia</taxon>
    </lineage>
</organism>
<comment type="caution">
    <text evidence="1">The sequence shown here is derived from an EMBL/GenBank/DDBJ whole genome shotgun (WGS) entry which is preliminary data.</text>
</comment>
<name>A0ACC2W9R2_9TREE</name>
<keyword evidence="2" id="KW-1185">Reference proteome</keyword>
<dbReference type="Proteomes" id="UP001230649">
    <property type="component" value="Unassembled WGS sequence"/>
</dbReference>
<evidence type="ECO:0000313" key="1">
    <source>
        <dbReference type="EMBL" id="KAJ9107959.1"/>
    </source>
</evidence>
<evidence type="ECO:0000313" key="2">
    <source>
        <dbReference type="Proteomes" id="UP001230649"/>
    </source>
</evidence>
<proteinExistence type="predicted"/>
<reference evidence="1" key="1">
    <citation type="submission" date="2023-04" db="EMBL/GenBank/DDBJ databases">
        <title>Draft Genome sequencing of Naganishia species isolated from polar environments using Oxford Nanopore Technology.</title>
        <authorList>
            <person name="Leo P."/>
            <person name="Venkateswaran K."/>
        </authorList>
    </citation>
    <scope>NUCLEOTIDE SEQUENCE</scope>
    <source>
        <strain evidence="1">MNA-CCFEE 5262</strain>
    </source>
</reference>
<accession>A0ACC2W9R2</accession>
<gene>
    <name evidence="1" type="ORF">QFC20_003644</name>
</gene>
<dbReference type="EMBL" id="JASBWS010000035">
    <property type="protein sequence ID" value="KAJ9107959.1"/>
    <property type="molecule type" value="Genomic_DNA"/>
</dbReference>
<sequence length="554" mass="60370">MSSGLTKQHPHLIDHGLPGAPTSGFADPEKVDGERRHSTSLPGSGSYASPTLVRTRSGASARRTKRFGSSKVDAETSSVIVDDESSALVQIEERTLTWQQTTALLLIEYVVLAILAFPYSFQILGMAGGMLTTLIIGLSVLYTSHVLWRFCLAHPEVRDIADAAYVVAGNRRIAWYAAFIGLALNNLFIMGLHVNAAQTSINTVIQYEFCTVAWGVIILVIMWAGSLVRGFKYTEVAAVISAGTMFICYLLVVIGHGVQGTPNGYMPATATTPATGLEWTVWAPKGTTFVQGMSAILNIAYTFIGQALIPSFVGDMRHPEDFPKALYISMTVELALFSTCGAIVYSYAGTALTTAPAYGSLIAKYGKPAAALVLPTVVARSFSKFIHEKSIHRQRHTVKGWAVWVAIVTAGWLIAFVIAESIPFFSDLLSLISSLFDSWFGYILWACCYWHLNRGKSFSDKRHLAEWMLNVVMFVVGFFLFGAGTYASVQSIINSYATGNIKTAFSCVNTGFVFTRHTVKGWAVWVAIVTAGWLIAFVIAESTRQVSAQGHWVN</sequence>